<evidence type="ECO:0000256" key="3">
    <source>
        <dbReference type="ARBA" id="ARBA00022475"/>
    </source>
</evidence>
<dbReference type="RefSeq" id="WP_124079185.1">
    <property type="nucleotide sequence ID" value="NZ_UWPJ01000015.1"/>
</dbReference>
<evidence type="ECO:0000256" key="8">
    <source>
        <dbReference type="SAM" id="Phobius"/>
    </source>
</evidence>
<dbReference type="PANTHER" id="PTHR30509:SF9">
    <property type="entry name" value="MULTIDRUG RESISTANCE PROTEIN MDTO"/>
    <property type="match status" value="1"/>
</dbReference>
<feature type="transmembrane region" description="Helical" evidence="8">
    <location>
        <begin position="361"/>
        <end position="382"/>
    </location>
</feature>
<evidence type="ECO:0000256" key="1">
    <source>
        <dbReference type="ARBA" id="ARBA00004651"/>
    </source>
</evidence>
<feature type="transmembrane region" description="Helical" evidence="8">
    <location>
        <begin position="142"/>
        <end position="166"/>
    </location>
</feature>
<evidence type="ECO:0000256" key="2">
    <source>
        <dbReference type="ARBA" id="ARBA00022448"/>
    </source>
</evidence>
<protein>
    <submittedName>
        <fullName evidence="9">p-hydroxybenzoic acid efflux pump subunit AaeB</fullName>
    </submittedName>
</protein>
<organism evidence="9 10">
    <name type="scientific">Pigmentiphaga humi</name>
    <dbReference type="NCBI Taxonomy" id="2478468"/>
    <lineage>
        <taxon>Bacteria</taxon>
        <taxon>Pseudomonadati</taxon>
        <taxon>Pseudomonadota</taxon>
        <taxon>Betaproteobacteria</taxon>
        <taxon>Burkholderiales</taxon>
        <taxon>Alcaligenaceae</taxon>
        <taxon>Pigmentiphaga</taxon>
    </lineage>
</organism>
<evidence type="ECO:0000313" key="9">
    <source>
        <dbReference type="EMBL" id="VCU69669.1"/>
    </source>
</evidence>
<comment type="subcellular location">
    <subcellularLocation>
        <location evidence="1">Cell membrane</location>
        <topology evidence="1">Multi-pass membrane protein</topology>
    </subcellularLocation>
</comment>
<dbReference type="GO" id="GO:0005886">
    <property type="term" value="C:plasma membrane"/>
    <property type="evidence" value="ECO:0007669"/>
    <property type="project" value="UniProtKB-SubCell"/>
</dbReference>
<feature type="transmembrane region" description="Helical" evidence="8">
    <location>
        <begin position="388"/>
        <end position="406"/>
    </location>
</feature>
<dbReference type="PANTHER" id="PTHR30509">
    <property type="entry name" value="P-HYDROXYBENZOIC ACID EFFLUX PUMP SUBUNIT-RELATED"/>
    <property type="match status" value="1"/>
</dbReference>
<keyword evidence="10" id="KW-1185">Reference proteome</keyword>
<accession>A0A3P4B040</accession>
<dbReference type="AlphaFoldDB" id="A0A3P4B040"/>
<sequence length="684" mass="73688">MKFPSSSEALFSLKSYAAAMLALYLSMRIGLSRPFWAMMTAYVVASPLSGAVRSKAAYRIAGTTLGSAMALAAVPLLVNVPELLSLAFALWVGLCLFISLLDRTPRSYLFMLAGYTAALIGFSTVAQPEQIFDISLSRVEEILLGIVCATAVHSLILPQGIGPVLLDRIRRAFGDAERWMTDTLGGKSDVGQQDRRKLAADITDLRLMATHLPFDTSRLRWTSNAMHAVQDRLALVLPLLSAIEDRLAVLGASAAGVPRRWQEAMHGIADWAHGTDRPDPARSAELLHEIEQAIPAATPSAGWRDILEISLGSRLKALIGIYADSHALRMHIETGLHDADSDSIRERPGTSPRALHTDRGLALLSAFAAAVAIMACSLFWIWTAWPAGYGAALMAAIFCCLFATLDNPVPAIRMFLKFTLWSIPCSAVYLLVVLPAVHSFEMLVLTTAPLFLLLGILVARPATTGPAMAFLFGVAGALSLHDTQTADLASFVNGMLAQVAGIVVAAVCTRLFRTISAEHSALRLLRANWKELAQLCRAESVRATTVTEISARMLDRLALLAPRIAAARGTAALQGVDALRDLRVGLNLTQLLRVMPELERQGVSPRPLLRALAGFFDARQQAGQPPSPALLQQGDALLRTLCALPPSCEQRDALAALGGLRRDLHPGADDYQPAPVQAENPHVR</sequence>
<evidence type="ECO:0000256" key="5">
    <source>
        <dbReference type="ARBA" id="ARBA00022989"/>
    </source>
</evidence>
<feature type="transmembrane region" description="Helical" evidence="8">
    <location>
        <begin position="83"/>
        <end position="101"/>
    </location>
</feature>
<reference evidence="9 10" key="1">
    <citation type="submission" date="2018-10" db="EMBL/GenBank/DDBJ databases">
        <authorList>
            <person name="Criscuolo A."/>
        </authorList>
    </citation>
    <scope>NUCLEOTIDE SEQUENCE [LARGE SCALE GENOMIC DNA]</scope>
    <source>
        <strain evidence="9">DnA1</strain>
    </source>
</reference>
<name>A0A3P4B040_9BURK</name>
<feature type="transmembrane region" description="Helical" evidence="8">
    <location>
        <begin position="20"/>
        <end position="44"/>
    </location>
</feature>
<feature type="transmembrane region" description="Helical" evidence="8">
    <location>
        <begin position="418"/>
        <end position="436"/>
    </location>
</feature>
<dbReference type="Proteomes" id="UP000277294">
    <property type="component" value="Unassembled WGS sequence"/>
</dbReference>
<feature type="region of interest" description="Disordered" evidence="7">
    <location>
        <begin position="665"/>
        <end position="684"/>
    </location>
</feature>
<proteinExistence type="predicted"/>
<dbReference type="OrthoDB" id="6538131at2"/>
<keyword evidence="5 8" id="KW-1133">Transmembrane helix</keyword>
<feature type="transmembrane region" description="Helical" evidence="8">
    <location>
        <begin position="495"/>
        <end position="513"/>
    </location>
</feature>
<evidence type="ECO:0000256" key="7">
    <source>
        <dbReference type="SAM" id="MobiDB-lite"/>
    </source>
</evidence>
<keyword evidence="4 8" id="KW-0812">Transmembrane</keyword>
<keyword evidence="6 8" id="KW-0472">Membrane</keyword>
<dbReference type="GO" id="GO:0022857">
    <property type="term" value="F:transmembrane transporter activity"/>
    <property type="evidence" value="ECO:0007669"/>
    <property type="project" value="InterPro"/>
</dbReference>
<keyword evidence="3" id="KW-1003">Cell membrane</keyword>
<dbReference type="EMBL" id="UWPJ01000015">
    <property type="protein sequence ID" value="VCU69669.1"/>
    <property type="molecule type" value="Genomic_DNA"/>
</dbReference>
<feature type="transmembrane region" description="Helical" evidence="8">
    <location>
        <begin position="108"/>
        <end position="126"/>
    </location>
</feature>
<evidence type="ECO:0000256" key="4">
    <source>
        <dbReference type="ARBA" id="ARBA00022692"/>
    </source>
</evidence>
<evidence type="ECO:0000313" key="10">
    <source>
        <dbReference type="Proteomes" id="UP000277294"/>
    </source>
</evidence>
<dbReference type="Pfam" id="PF04632">
    <property type="entry name" value="FUSC"/>
    <property type="match status" value="1"/>
</dbReference>
<feature type="transmembrane region" description="Helical" evidence="8">
    <location>
        <begin position="56"/>
        <end position="77"/>
    </location>
</feature>
<evidence type="ECO:0000256" key="6">
    <source>
        <dbReference type="ARBA" id="ARBA00023136"/>
    </source>
</evidence>
<dbReference type="InterPro" id="IPR006726">
    <property type="entry name" value="PHBA_efflux_AaeB/fusaric-R"/>
</dbReference>
<keyword evidence="2" id="KW-0813">Transport</keyword>
<gene>
    <name evidence="9" type="primary">aaeB</name>
    <name evidence="9" type="ORF">PIGHUM_01732</name>
</gene>